<dbReference type="EMBL" id="QJVC01000024">
    <property type="protein sequence ID" value="PYI37319.1"/>
    <property type="molecule type" value="Genomic_DNA"/>
</dbReference>
<name>A0A2V5IKY3_9MICC</name>
<evidence type="ECO:0008006" key="6">
    <source>
        <dbReference type="Google" id="ProtNLM"/>
    </source>
</evidence>
<comment type="caution">
    <text evidence="4">The sequence shown here is derived from an EMBL/GenBank/DDBJ whole genome shotgun (WGS) entry which is preliminary data.</text>
</comment>
<sequence length="320" mass="34770">MSTQDLEAGKAKHRAQSPESQKHGPVNIFSIQGGLGNQLFEWGLAHTLAASGGRVAFDTVRCRGNRPLAIGGLLRGYERLRKPWGYAAVLAHKSGLLTRTAPLANQLRLVSESGFSHDPHLVDRLLTGDHGRNYVLGYFQSPKYFAGQEDAVRTVVLGYLESMLTPAGVSKTRELSQTPGTVAVHVRRGDYVNNPVAAAHHGNLQGDYYAQALELVRDLGKHRVMWFSDDTEWVRNELARAEDIVATPAMMAGMTTAAGGEIALMAACSSRVIANSSFSWWGGWLGQPASEESPIIAPLQWIAGSGDTAPDLVPEQWVRF</sequence>
<evidence type="ECO:0000256" key="1">
    <source>
        <dbReference type="ARBA" id="ARBA00022676"/>
    </source>
</evidence>
<evidence type="ECO:0000256" key="2">
    <source>
        <dbReference type="ARBA" id="ARBA00022679"/>
    </source>
</evidence>
<dbReference type="PANTHER" id="PTHR11927:SF9">
    <property type="entry name" value="L-FUCOSYLTRANSFERASE"/>
    <property type="match status" value="1"/>
</dbReference>
<dbReference type="InterPro" id="IPR002516">
    <property type="entry name" value="Glyco_trans_11"/>
</dbReference>
<proteinExistence type="predicted"/>
<dbReference type="OrthoDB" id="9794601at2"/>
<feature type="region of interest" description="Disordered" evidence="3">
    <location>
        <begin position="1"/>
        <end position="23"/>
    </location>
</feature>
<reference evidence="4 5" key="1">
    <citation type="submission" date="2018-05" db="EMBL/GenBank/DDBJ databases">
        <title>Genetic diversity of glacier-inhabiting Cryobacterium bacteria in China and description of Cryobacterium mengkeensis sp. nov. and Arthrobacter glacialis sp. nov.</title>
        <authorList>
            <person name="Liu Q."/>
            <person name="Xin Y.-H."/>
        </authorList>
    </citation>
    <scope>NUCLEOTIDE SEQUENCE [LARGE SCALE GENOMIC DNA]</scope>
    <source>
        <strain evidence="4 5">B7</strain>
    </source>
</reference>
<dbReference type="RefSeq" id="WP_110486562.1">
    <property type="nucleotide sequence ID" value="NZ_QJVC01000024.1"/>
</dbReference>
<evidence type="ECO:0000256" key="3">
    <source>
        <dbReference type="SAM" id="MobiDB-lite"/>
    </source>
</evidence>
<dbReference type="CDD" id="cd11301">
    <property type="entry name" value="Fut1_Fut2_like"/>
    <property type="match status" value="1"/>
</dbReference>
<dbReference type="GO" id="GO:0005975">
    <property type="term" value="P:carbohydrate metabolic process"/>
    <property type="evidence" value="ECO:0007669"/>
    <property type="project" value="InterPro"/>
</dbReference>
<accession>A0A2V5IKY3</accession>
<dbReference type="Proteomes" id="UP000247980">
    <property type="component" value="Unassembled WGS sequence"/>
</dbReference>
<protein>
    <recommendedName>
        <fullName evidence="6">Alpha-1,2-fucosyltransferase</fullName>
    </recommendedName>
</protein>
<evidence type="ECO:0000313" key="4">
    <source>
        <dbReference type="EMBL" id="PYI37319.1"/>
    </source>
</evidence>
<dbReference type="Pfam" id="PF01531">
    <property type="entry name" value="Glyco_transf_11"/>
    <property type="match status" value="1"/>
</dbReference>
<keyword evidence="1" id="KW-0328">Glycosyltransferase</keyword>
<gene>
    <name evidence="4" type="ORF">CVS30_16015</name>
</gene>
<keyword evidence="5" id="KW-1185">Reference proteome</keyword>
<dbReference type="GO" id="GO:0008107">
    <property type="term" value="F:galactoside 2-alpha-L-fucosyltransferase activity"/>
    <property type="evidence" value="ECO:0007669"/>
    <property type="project" value="InterPro"/>
</dbReference>
<evidence type="ECO:0000313" key="5">
    <source>
        <dbReference type="Proteomes" id="UP000247980"/>
    </source>
</evidence>
<organism evidence="4 5">
    <name type="scientific">Arthrobacter psychrolactophilus</name>
    <dbReference type="NCBI Taxonomy" id="92442"/>
    <lineage>
        <taxon>Bacteria</taxon>
        <taxon>Bacillati</taxon>
        <taxon>Actinomycetota</taxon>
        <taxon>Actinomycetes</taxon>
        <taxon>Micrococcales</taxon>
        <taxon>Micrococcaceae</taxon>
        <taxon>Arthrobacter</taxon>
    </lineage>
</organism>
<dbReference type="GO" id="GO:0016020">
    <property type="term" value="C:membrane"/>
    <property type="evidence" value="ECO:0007669"/>
    <property type="project" value="InterPro"/>
</dbReference>
<dbReference type="AlphaFoldDB" id="A0A2V5IKY3"/>
<keyword evidence="2" id="KW-0808">Transferase</keyword>
<dbReference type="PANTHER" id="PTHR11927">
    <property type="entry name" value="GALACTOSIDE 2-L-FUCOSYLTRANSFERASE"/>
    <property type="match status" value="1"/>
</dbReference>